<dbReference type="RefSeq" id="WP_144545399.1">
    <property type="nucleotide sequence ID" value="NZ_CBCSDC010000023.1"/>
</dbReference>
<keyword evidence="3" id="KW-1133">Transmembrane helix</keyword>
<proteinExistence type="predicted"/>
<dbReference type="OrthoDB" id="1633470at2"/>
<dbReference type="Gene3D" id="3.40.630.40">
    <property type="entry name" value="Zn-dependent exopeptidases"/>
    <property type="match status" value="1"/>
</dbReference>
<accession>A0A562JBM2</accession>
<comment type="caution">
    <text evidence="4">The sequence shown here is derived from an EMBL/GenBank/DDBJ whole genome shotgun (WGS) entry which is preliminary data.</text>
</comment>
<sequence length="401" mass="44803">MKPLKTNGLVVTIQGTSLLKAIGGFLLFLFMIFSISGALTSLKPEYRISSSSVNTAATNLTGEMLYHFLGWENHAFLKAMPEDSFPPRFTNMVFKLSTNVNLDDPRSLLGRELPFFSLYDSKILVAGEGTDYTNMPVESSPPLEVLKAEQEAALQNTEGLNSNEENSQSGTPPMTTGDQKAVYVYFSHNRESFLPYLKGVNDPNAASHSQINVTKIGDKLKEELESRGIGTTVDKTDIQGTLNKKGWSYGQSYEASREVVQAAASTDRDLTYFIDIHRDSRRKEDTTKEINGKSYAKLAFVIGAEHQNYEKNLKFASELHKRLEEKYKGLSRGIIQLQGERTNGKFNQDLSENAILVEFGGVDNTFEELDRSAEALAEIFSEYYWQAEEVNSTARGESEKK</sequence>
<keyword evidence="1" id="KW-0175">Coiled coil</keyword>
<dbReference type="InterPro" id="IPR010897">
    <property type="entry name" value="Spore_II_P"/>
</dbReference>
<feature type="coiled-coil region" evidence="1">
    <location>
        <begin position="306"/>
        <end position="340"/>
    </location>
</feature>
<feature type="transmembrane region" description="Helical" evidence="3">
    <location>
        <begin position="21"/>
        <end position="42"/>
    </location>
</feature>
<evidence type="ECO:0000256" key="1">
    <source>
        <dbReference type="SAM" id="Coils"/>
    </source>
</evidence>
<evidence type="ECO:0000256" key="3">
    <source>
        <dbReference type="SAM" id="Phobius"/>
    </source>
</evidence>
<feature type="region of interest" description="Disordered" evidence="2">
    <location>
        <begin position="157"/>
        <end position="176"/>
    </location>
</feature>
<evidence type="ECO:0000313" key="5">
    <source>
        <dbReference type="Proteomes" id="UP000318667"/>
    </source>
</evidence>
<name>A0A562JBM2_9BACI</name>
<organism evidence="4 5">
    <name type="scientific">Cytobacillus oceanisediminis</name>
    <dbReference type="NCBI Taxonomy" id="665099"/>
    <lineage>
        <taxon>Bacteria</taxon>
        <taxon>Bacillati</taxon>
        <taxon>Bacillota</taxon>
        <taxon>Bacilli</taxon>
        <taxon>Bacillales</taxon>
        <taxon>Bacillaceae</taxon>
        <taxon>Cytobacillus</taxon>
    </lineage>
</organism>
<dbReference type="GeneID" id="65405792"/>
<keyword evidence="5" id="KW-1185">Reference proteome</keyword>
<gene>
    <name evidence="4" type="ORF">IQ19_04710</name>
</gene>
<evidence type="ECO:0000313" key="4">
    <source>
        <dbReference type="EMBL" id="TWH80245.1"/>
    </source>
</evidence>
<keyword evidence="3" id="KW-0812">Transmembrane</keyword>
<dbReference type="AlphaFoldDB" id="A0A562JBM2"/>
<protein>
    <submittedName>
        <fullName evidence="4">Stage II sporulation protein P</fullName>
    </submittedName>
</protein>
<dbReference type="Pfam" id="PF07454">
    <property type="entry name" value="SpoIIP"/>
    <property type="match status" value="1"/>
</dbReference>
<keyword evidence="3" id="KW-0472">Membrane</keyword>
<reference evidence="4 5" key="1">
    <citation type="journal article" date="2015" name="Stand. Genomic Sci.">
        <title>Genomic Encyclopedia of Bacterial and Archaeal Type Strains, Phase III: the genomes of soil and plant-associated and newly described type strains.</title>
        <authorList>
            <person name="Whitman W.B."/>
            <person name="Woyke T."/>
            <person name="Klenk H.P."/>
            <person name="Zhou Y."/>
            <person name="Lilburn T.G."/>
            <person name="Beck B.J."/>
            <person name="De Vos P."/>
            <person name="Vandamme P."/>
            <person name="Eisen J.A."/>
            <person name="Garrity G."/>
            <person name="Hugenholtz P."/>
            <person name="Kyrpides N.C."/>
        </authorList>
    </citation>
    <scope>NUCLEOTIDE SEQUENCE [LARGE SCALE GENOMIC DNA]</scope>
    <source>
        <strain evidence="4 5">CGMCC 1.10115</strain>
    </source>
</reference>
<dbReference type="NCBIfam" id="TIGR02867">
    <property type="entry name" value="spore_II_P"/>
    <property type="match status" value="1"/>
</dbReference>
<evidence type="ECO:0000256" key="2">
    <source>
        <dbReference type="SAM" id="MobiDB-lite"/>
    </source>
</evidence>
<dbReference type="SUPFAM" id="SSF53187">
    <property type="entry name" value="Zn-dependent exopeptidases"/>
    <property type="match status" value="1"/>
</dbReference>
<dbReference type="Proteomes" id="UP000318667">
    <property type="component" value="Unassembled WGS sequence"/>
</dbReference>
<dbReference type="EMBL" id="VLKI01000020">
    <property type="protein sequence ID" value="TWH80245.1"/>
    <property type="molecule type" value="Genomic_DNA"/>
</dbReference>